<keyword evidence="3" id="KW-0732">Signal</keyword>
<evidence type="ECO:0000256" key="1">
    <source>
        <dbReference type="ARBA" id="ARBA00008725"/>
    </source>
</evidence>
<comment type="similarity">
    <text evidence="1 4">Belongs to the PstS family.</text>
</comment>
<gene>
    <name evidence="6" type="ORF">ENQ76_01810</name>
</gene>
<dbReference type="InterPro" id="IPR050811">
    <property type="entry name" value="Phosphate_ABC_transporter"/>
</dbReference>
<dbReference type="CDD" id="cd13654">
    <property type="entry name" value="PBP2_phosphate_like_2"/>
    <property type="match status" value="1"/>
</dbReference>
<name>A0A7C2NVB2_9PLAN</name>
<evidence type="ECO:0000256" key="4">
    <source>
        <dbReference type="RuleBase" id="RU367119"/>
    </source>
</evidence>
<dbReference type="SUPFAM" id="SSF53850">
    <property type="entry name" value="Periplasmic binding protein-like II"/>
    <property type="match status" value="1"/>
</dbReference>
<comment type="function">
    <text evidence="4">Involved in the system for phosphate transport across the cytoplasmic membrane.</text>
</comment>
<evidence type="ECO:0000259" key="5">
    <source>
        <dbReference type="Pfam" id="PF12849"/>
    </source>
</evidence>
<feature type="domain" description="PBP" evidence="5">
    <location>
        <begin position="47"/>
        <end position="304"/>
    </location>
</feature>
<protein>
    <recommendedName>
        <fullName evidence="4">Phosphate-binding protein</fullName>
    </recommendedName>
</protein>
<evidence type="ECO:0000256" key="2">
    <source>
        <dbReference type="ARBA" id="ARBA00022448"/>
    </source>
</evidence>
<dbReference type="Gene3D" id="3.40.190.10">
    <property type="entry name" value="Periplasmic binding protein-like II"/>
    <property type="match status" value="2"/>
</dbReference>
<evidence type="ECO:0000256" key="3">
    <source>
        <dbReference type="ARBA" id="ARBA00022729"/>
    </source>
</evidence>
<dbReference type="GO" id="GO:0006817">
    <property type="term" value="P:phosphate ion transport"/>
    <property type="evidence" value="ECO:0007669"/>
    <property type="project" value="UniProtKB-UniRule"/>
</dbReference>
<keyword evidence="4" id="KW-0592">Phosphate transport</keyword>
<reference evidence="6" key="1">
    <citation type="journal article" date="2020" name="mSystems">
        <title>Genome- and Community-Level Interaction Insights into Carbon Utilization and Element Cycling Functions of Hydrothermarchaeota in Hydrothermal Sediment.</title>
        <authorList>
            <person name="Zhou Z."/>
            <person name="Liu Y."/>
            <person name="Xu W."/>
            <person name="Pan J."/>
            <person name="Luo Z.H."/>
            <person name="Li M."/>
        </authorList>
    </citation>
    <scope>NUCLEOTIDE SEQUENCE [LARGE SCALE GENOMIC DNA]</scope>
    <source>
        <strain evidence="6">SpSt-339</strain>
    </source>
</reference>
<proteinExistence type="inferred from homology"/>
<dbReference type="InterPro" id="IPR024370">
    <property type="entry name" value="PBP_domain"/>
</dbReference>
<accession>A0A7C2NVB2</accession>
<dbReference type="AlphaFoldDB" id="A0A7C2NVB2"/>
<dbReference type="NCBIfam" id="TIGR02136">
    <property type="entry name" value="ptsS_2"/>
    <property type="match status" value="1"/>
</dbReference>
<evidence type="ECO:0000313" key="6">
    <source>
        <dbReference type="EMBL" id="HEN14191.1"/>
    </source>
</evidence>
<dbReference type="EMBL" id="DSOK01000058">
    <property type="protein sequence ID" value="HEN14191.1"/>
    <property type="molecule type" value="Genomic_DNA"/>
</dbReference>
<organism evidence="6">
    <name type="scientific">Schlesneria paludicola</name>
    <dbReference type="NCBI Taxonomy" id="360056"/>
    <lineage>
        <taxon>Bacteria</taxon>
        <taxon>Pseudomonadati</taxon>
        <taxon>Planctomycetota</taxon>
        <taxon>Planctomycetia</taxon>
        <taxon>Planctomycetales</taxon>
        <taxon>Planctomycetaceae</taxon>
        <taxon>Schlesneria</taxon>
    </lineage>
</organism>
<dbReference type="GO" id="GO:0042301">
    <property type="term" value="F:phosphate ion binding"/>
    <property type="evidence" value="ECO:0007669"/>
    <property type="project" value="UniProtKB-UniRule"/>
</dbReference>
<sequence>MKFAPLPIRLLAAGLVASLWAVVVSGCIKPVPTSGDGASAGSEAGSSSAETGLSTIEIDGSSTVYPVTQAMAVEYKRAHENVSISVGESGTTAGFKTFIGRRAVICDASRPITESEIAACKEKGIEYVELAVAIDGLSVVVNPQNDWVSCITTEQLRKIWDKDSTVQKWSDVDPAWPNEPIKLFGAGTQSGTFDYFTEAINGKSRQCRTDFSQSENDNVLVEGVAGDKYAMGFFGFAYYAENQDQLKALAITHGDKATCVAPGPETIENGSYTPLSRPLFIYVNQEELKRPEVAGFVQFYLSDEGQSLVEKKKYIKLPADQLAQSRERLEAALASASVADH</sequence>
<dbReference type="InterPro" id="IPR011862">
    <property type="entry name" value="Phos-bd"/>
</dbReference>
<dbReference type="Pfam" id="PF12849">
    <property type="entry name" value="PBP_like_2"/>
    <property type="match status" value="1"/>
</dbReference>
<dbReference type="PANTHER" id="PTHR30570:SF1">
    <property type="entry name" value="PHOSPHATE-BINDING PROTEIN PSTS"/>
    <property type="match status" value="1"/>
</dbReference>
<comment type="caution">
    <text evidence="6">The sequence shown here is derived from an EMBL/GenBank/DDBJ whole genome shotgun (WGS) entry which is preliminary data.</text>
</comment>
<keyword evidence="2 4" id="KW-0813">Transport</keyword>
<dbReference type="PANTHER" id="PTHR30570">
    <property type="entry name" value="PERIPLASMIC PHOSPHATE BINDING COMPONENT OF PHOSPHATE ABC TRANSPORTER"/>
    <property type="match status" value="1"/>
</dbReference>
<dbReference type="PROSITE" id="PS51257">
    <property type="entry name" value="PROKAR_LIPOPROTEIN"/>
    <property type="match status" value="1"/>
</dbReference>